<dbReference type="EMBL" id="CAJPWZ010002032">
    <property type="protein sequence ID" value="CAG2229608.1"/>
    <property type="molecule type" value="Genomic_DNA"/>
</dbReference>
<dbReference type="Proteomes" id="UP000683360">
    <property type="component" value="Unassembled WGS sequence"/>
</dbReference>
<keyword evidence="6" id="KW-0675">Receptor</keyword>
<comment type="caution">
    <text evidence="11">The sequence shown here is derived from an EMBL/GenBank/DDBJ whole genome shotgun (WGS) entry which is preliminary data.</text>
</comment>
<dbReference type="GO" id="GO:0016020">
    <property type="term" value="C:membrane"/>
    <property type="evidence" value="ECO:0007669"/>
    <property type="project" value="UniProtKB-SubCell"/>
</dbReference>
<keyword evidence="12" id="KW-1185">Reference proteome</keyword>
<evidence type="ECO:0000313" key="12">
    <source>
        <dbReference type="Proteomes" id="UP000683360"/>
    </source>
</evidence>
<feature type="transmembrane region" description="Helical" evidence="9">
    <location>
        <begin position="102"/>
        <end position="119"/>
    </location>
</feature>
<evidence type="ECO:0000256" key="6">
    <source>
        <dbReference type="ARBA" id="ARBA00023170"/>
    </source>
</evidence>
<reference evidence="11" key="1">
    <citation type="submission" date="2021-03" db="EMBL/GenBank/DDBJ databases">
        <authorList>
            <person name="Bekaert M."/>
        </authorList>
    </citation>
    <scope>NUCLEOTIDE SEQUENCE</scope>
</reference>
<gene>
    <name evidence="11" type="ORF">MEDL_42491</name>
</gene>
<keyword evidence="4" id="KW-0297">G-protein coupled receptor</keyword>
<dbReference type="InterPro" id="IPR000276">
    <property type="entry name" value="GPCR_Rhodpsn"/>
</dbReference>
<evidence type="ECO:0000256" key="7">
    <source>
        <dbReference type="ARBA" id="ARBA00023224"/>
    </source>
</evidence>
<accession>A0A8S3T7U7</accession>
<evidence type="ECO:0000256" key="8">
    <source>
        <dbReference type="SAM" id="MobiDB-lite"/>
    </source>
</evidence>
<feature type="transmembrane region" description="Helical" evidence="9">
    <location>
        <begin position="317"/>
        <end position="339"/>
    </location>
</feature>
<dbReference type="InterPro" id="IPR017452">
    <property type="entry name" value="GPCR_Rhodpsn_7TM"/>
</dbReference>
<dbReference type="AlphaFoldDB" id="A0A8S3T7U7"/>
<feature type="transmembrane region" description="Helical" evidence="9">
    <location>
        <begin position="359"/>
        <end position="378"/>
    </location>
</feature>
<name>A0A8S3T7U7_MYTED</name>
<comment type="subcellular location">
    <subcellularLocation>
        <location evidence="1">Membrane</location>
        <topology evidence="1">Multi-pass membrane protein</topology>
    </subcellularLocation>
</comment>
<feature type="transmembrane region" description="Helical" evidence="9">
    <location>
        <begin position="60"/>
        <end position="82"/>
    </location>
</feature>
<protein>
    <submittedName>
        <fullName evidence="11">CCKAR</fullName>
    </submittedName>
</protein>
<dbReference type="CDD" id="cd00637">
    <property type="entry name" value="7tm_classA_rhodopsin-like"/>
    <property type="match status" value="1"/>
</dbReference>
<keyword evidence="3 9" id="KW-1133">Transmembrane helix</keyword>
<keyword evidence="2 9" id="KW-0812">Transmembrane</keyword>
<evidence type="ECO:0000256" key="9">
    <source>
        <dbReference type="SAM" id="Phobius"/>
    </source>
</evidence>
<feature type="region of interest" description="Disordered" evidence="8">
    <location>
        <begin position="236"/>
        <end position="281"/>
    </location>
</feature>
<feature type="transmembrane region" description="Helical" evidence="9">
    <location>
        <begin position="140"/>
        <end position="160"/>
    </location>
</feature>
<dbReference type="OrthoDB" id="6111558at2759"/>
<evidence type="ECO:0000256" key="5">
    <source>
        <dbReference type="ARBA" id="ARBA00023136"/>
    </source>
</evidence>
<dbReference type="Gene3D" id="1.20.1070.10">
    <property type="entry name" value="Rhodopsin 7-helix transmembrane proteins"/>
    <property type="match status" value="1"/>
</dbReference>
<evidence type="ECO:0000256" key="3">
    <source>
        <dbReference type="ARBA" id="ARBA00022989"/>
    </source>
</evidence>
<dbReference type="GO" id="GO:0004930">
    <property type="term" value="F:G protein-coupled receptor activity"/>
    <property type="evidence" value="ECO:0007669"/>
    <property type="project" value="UniProtKB-KW"/>
</dbReference>
<feature type="domain" description="G-protein coupled receptors family 1 profile" evidence="10">
    <location>
        <begin position="26"/>
        <end position="375"/>
    </location>
</feature>
<dbReference type="SUPFAM" id="SSF81321">
    <property type="entry name" value="Family A G protein-coupled receptor-like"/>
    <property type="match status" value="1"/>
</dbReference>
<dbReference type="PANTHER" id="PTHR24243:SF208">
    <property type="entry name" value="PYROKININ-1 RECEPTOR"/>
    <property type="match status" value="1"/>
</dbReference>
<dbReference type="Pfam" id="PF00001">
    <property type="entry name" value="7tm_1"/>
    <property type="match status" value="1"/>
</dbReference>
<dbReference type="PROSITE" id="PS50262">
    <property type="entry name" value="G_PROTEIN_RECEP_F1_2"/>
    <property type="match status" value="1"/>
</dbReference>
<evidence type="ECO:0000259" key="10">
    <source>
        <dbReference type="PROSITE" id="PS50262"/>
    </source>
</evidence>
<feature type="compositionally biased region" description="Basic and acidic residues" evidence="8">
    <location>
        <begin position="236"/>
        <end position="248"/>
    </location>
</feature>
<feature type="transmembrane region" description="Helical" evidence="9">
    <location>
        <begin position="20"/>
        <end position="40"/>
    </location>
</feature>
<feature type="transmembrane region" description="Helical" evidence="9">
    <location>
        <begin position="191"/>
        <end position="215"/>
    </location>
</feature>
<dbReference type="PRINTS" id="PR00237">
    <property type="entry name" value="GPCRRHODOPSN"/>
</dbReference>
<evidence type="ECO:0000313" key="11">
    <source>
        <dbReference type="EMBL" id="CAG2229608.1"/>
    </source>
</evidence>
<evidence type="ECO:0000256" key="1">
    <source>
        <dbReference type="ARBA" id="ARBA00004141"/>
    </source>
</evidence>
<proteinExistence type="predicted"/>
<evidence type="ECO:0000256" key="4">
    <source>
        <dbReference type="ARBA" id="ARBA00023040"/>
    </source>
</evidence>
<keyword evidence="7" id="KW-0807">Transducer</keyword>
<dbReference type="PANTHER" id="PTHR24243">
    <property type="entry name" value="G-PROTEIN COUPLED RECEPTOR"/>
    <property type="match status" value="1"/>
</dbReference>
<organism evidence="11 12">
    <name type="scientific">Mytilus edulis</name>
    <name type="common">Blue mussel</name>
    <dbReference type="NCBI Taxonomy" id="6550"/>
    <lineage>
        <taxon>Eukaryota</taxon>
        <taxon>Metazoa</taxon>
        <taxon>Spiralia</taxon>
        <taxon>Lophotrochozoa</taxon>
        <taxon>Mollusca</taxon>
        <taxon>Bivalvia</taxon>
        <taxon>Autobranchia</taxon>
        <taxon>Pteriomorphia</taxon>
        <taxon>Mytilida</taxon>
        <taxon>Mytiloidea</taxon>
        <taxon>Mytilidae</taxon>
        <taxon>Mytilinae</taxon>
        <taxon>Mytilus</taxon>
    </lineage>
</organism>
<evidence type="ECO:0000256" key="2">
    <source>
        <dbReference type="ARBA" id="ARBA00022692"/>
    </source>
</evidence>
<keyword evidence="5 9" id="KW-0472">Membrane</keyword>
<sequence length="393" mass="45424">MNSSSESASVDHLEILNTDIIVSLIPNIVILVLYLIVGIFGNGRAFVYSFKLKSKTDDRYFIPCLALMDMIACVIGASFSIAVNTNQFTFRSNSICKLMWTVNKFTSISSGLMLVAIAIQRYIKVCRPFRSVMSIYSKRLAIILIISISILLVVPSGFLYGVNDELIENGGINITVYRCTVDLDIDRRYDVGYSVFLLFFCFTGILAISILYFLIMKTIYKQESFWKKKRSNHSMRKTELKSNQRENEETSQSYKTSEISEHDPRQFENSNDIEEDSQSTHNCKDLNNTIGYVFHGEQGSRSIKVFRRMIRKYKISVMFLIVTFLFAVSYFPRIIIMIMESADIDFWKTLTTRQYSFCLLYRAYLLNNILNPVVYSVFDTSFRKECRSLCNRT</sequence>